<dbReference type="Proteomes" id="UP000216001">
    <property type="component" value="Unassembled WGS sequence"/>
</dbReference>
<accession>A0A264VLZ1</accession>
<dbReference type="Proteomes" id="UP000834611">
    <property type="component" value="Unassembled WGS sequence"/>
</dbReference>
<sequence length="84" mass="10106">MDTLKINYIPEADVTLFDIRLSESEIVIYTDCLNYVLTHLSDEQIYEKTECSNKQELSHYLTDLKNLMKSMEHRRYLPNRYKNL</sequence>
<proteinExistence type="predicted"/>
<dbReference type="GeneID" id="92274043"/>
<evidence type="ECO:0000313" key="1">
    <source>
        <dbReference type="EMBL" id="CAB5720734.1"/>
    </source>
</evidence>
<organism evidence="2 3">
    <name type="scientific">Providencia rettgeri</name>
    <dbReference type="NCBI Taxonomy" id="587"/>
    <lineage>
        <taxon>Bacteria</taxon>
        <taxon>Pseudomonadati</taxon>
        <taxon>Pseudomonadota</taxon>
        <taxon>Gammaproteobacteria</taxon>
        <taxon>Enterobacterales</taxon>
        <taxon>Morganellaceae</taxon>
        <taxon>Providencia</taxon>
    </lineage>
</organism>
<reference evidence="2 3" key="1">
    <citation type="submission" date="2017-07" db="EMBL/GenBank/DDBJ databases">
        <title>blaIMP-27 on transferable plasmids in Proteus mirabilis and Providencia rettgeri.</title>
        <authorList>
            <person name="Potter R."/>
        </authorList>
    </citation>
    <scope>NUCLEOTIDE SEQUENCE [LARGE SCALE GENOMIC DNA]</scope>
    <source>
        <strain evidence="2 3">PR1</strain>
    </source>
</reference>
<evidence type="ECO:0000313" key="3">
    <source>
        <dbReference type="Proteomes" id="UP000216001"/>
    </source>
</evidence>
<protein>
    <submittedName>
        <fullName evidence="2">Uncharacterized protein</fullName>
    </submittedName>
</protein>
<comment type="caution">
    <text evidence="2">The sequence shown here is derived from an EMBL/GenBank/DDBJ whole genome shotgun (WGS) entry which is preliminary data.</text>
</comment>
<reference evidence="1" key="2">
    <citation type="submission" date="2020-05" db="EMBL/GenBank/DDBJ databases">
        <authorList>
            <person name="Delgado-Blas J."/>
        </authorList>
    </citation>
    <scope>NUCLEOTIDE SEQUENCE</scope>
    <source>
        <strain evidence="1">BB1453</strain>
    </source>
</reference>
<dbReference type="AlphaFoldDB" id="A0A264VLZ1"/>
<evidence type="ECO:0000313" key="2">
    <source>
        <dbReference type="EMBL" id="OZS72331.1"/>
    </source>
</evidence>
<gene>
    <name evidence="2" type="ORF">CHI95_22240</name>
    <name evidence="1" type="ORF">GHA_04734</name>
</gene>
<dbReference type="RefSeq" id="WP_094962978.1">
    <property type="nucleotide sequence ID" value="NZ_ABDWLN020000003.1"/>
</dbReference>
<dbReference type="EMBL" id="NOWC01000039">
    <property type="protein sequence ID" value="OZS72331.1"/>
    <property type="molecule type" value="Genomic_DNA"/>
</dbReference>
<name>A0A264VLZ1_PRORE</name>
<dbReference type="EMBL" id="CAHPSF010000030">
    <property type="protein sequence ID" value="CAB5720734.1"/>
    <property type="molecule type" value="Genomic_DNA"/>
</dbReference>